<name>A0ACB8IQT4_CITSI</name>
<keyword evidence="2" id="KW-1185">Reference proteome</keyword>
<gene>
    <name evidence="1" type="ORF">KPL71_024275</name>
</gene>
<evidence type="ECO:0000313" key="1">
    <source>
        <dbReference type="EMBL" id="KAH9699250.1"/>
    </source>
</evidence>
<comment type="caution">
    <text evidence="1">The sequence shown here is derived from an EMBL/GenBank/DDBJ whole genome shotgun (WGS) entry which is preliminary data.</text>
</comment>
<organism evidence="1 2">
    <name type="scientific">Citrus sinensis</name>
    <name type="common">Sweet orange</name>
    <name type="synonym">Citrus aurantium var. sinensis</name>
    <dbReference type="NCBI Taxonomy" id="2711"/>
    <lineage>
        <taxon>Eukaryota</taxon>
        <taxon>Viridiplantae</taxon>
        <taxon>Streptophyta</taxon>
        <taxon>Embryophyta</taxon>
        <taxon>Tracheophyta</taxon>
        <taxon>Spermatophyta</taxon>
        <taxon>Magnoliopsida</taxon>
        <taxon>eudicotyledons</taxon>
        <taxon>Gunneridae</taxon>
        <taxon>Pentapetalae</taxon>
        <taxon>rosids</taxon>
        <taxon>malvids</taxon>
        <taxon>Sapindales</taxon>
        <taxon>Rutaceae</taxon>
        <taxon>Aurantioideae</taxon>
        <taxon>Citrus</taxon>
    </lineage>
</organism>
<dbReference type="Proteomes" id="UP000829398">
    <property type="component" value="Chromosome 8"/>
</dbReference>
<protein>
    <submittedName>
        <fullName evidence="1">Uncharacterized protein</fullName>
    </submittedName>
</protein>
<reference evidence="2" key="1">
    <citation type="journal article" date="2023" name="Hortic. Res.">
        <title>A chromosome-level phased genome enabling allele-level studies in sweet orange: a case study on citrus Huanglongbing tolerance.</title>
        <authorList>
            <person name="Wu B."/>
            <person name="Yu Q."/>
            <person name="Deng Z."/>
            <person name="Duan Y."/>
            <person name="Luo F."/>
            <person name="Gmitter F. Jr."/>
        </authorList>
    </citation>
    <scope>NUCLEOTIDE SEQUENCE [LARGE SCALE GENOMIC DNA]</scope>
    <source>
        <strain evidence="2">cv. Valencia</strain>
    </source>
</reference>
<dbReference type="EMBL" id="CM039177">
    <property type="protein sequence ID" value="KAH9699250.1"/>
    <property type="molecule type" value="Genomic_DNA"/>
</dbReference>
<proteinExistence type="predicted"/>
<evidence type="ECO:0000313" key="2">
    <source>
        <dbReference type="Proteomes" id="UP000829398"/>
    </source>
</evidence>
<accession>A0ACB8IQT4</accession>
<sequence>MFNANYANVSNWNNNSMMNAYYAQIRGQARREGYAGGVQGNYNGHSGGRNGMFNGRGMFLNSHPRGFPAGTGHFGNHGRNQMMIGSNRFGSSRRGSFGSTGFSGTANYEPAYMPHYSTNDDPWPVNSTGLQMLHSGHSCVSDYFGIPWAGVSSAAHCEGPADEGWYLDSGATHHLTNSMGNLNIIDEFRGNDKLIIGEGLSITHIGDSYFSFKGSKSQPADTHIALKDILLVPFITKNLISISKLTTNNNISVEFLGSFGVVKDLLKGQVLMLPTSSAGPSQYAAEAAPAQVHKEPDSVDEALQDTNWFTAMEITGPNNGELDNFIQQFNSVFALNDLGKLSYFLGIKVLYDQDCIYLSHKKYIRDLLAKVDMLDCKGVITPMCSGKDSKLQKIVKGELGCYIENDTHYRSIVGGLQYLILTRPEIAHSVHKLSQYVSAPTMQHLMACKRVLKYLKETQDYGLKFVKDGDMKITSFIDADWGSDLDDRKSIGVYCVYLGNNLISWSSKKQTVVTKSSTESEYRALASAASEIAWLKSLFLEMGVCCVERPTVWCDNMSAIELVKNPVFHSRTKHIEIDVHFIRDKVLAGNLKICYVPSEDQIADILTKPLSSPQFNYLRDKLNVFPCPLSLRGAVKIAHYAEVKKKNQPGVRPCIKSVKLPAIIRAMSEDPSQQ</sequence>